<feature type="transmembrane region" description="Helical" evidence="9">
    <location>
        <begin position="159"/>
        <end position="184"/>
    </location>
</feature>
<keyword evidence="9" id="KW-0812">Transmembrane</keyword>
<evidence type="ECO:0000259" key="10">
    <source>
        <dbReference type="Pfam" id="PF07730"/>
    </source>
</evidence>
<keyword evidence="5" id="KW-0547">Nucleotide-binding</keyword>
<dbReference type="InterPro" id="IPR025828">
    <property type="entry name" value="Put_sensor_dom"/>
</dbReference>
<evidence type="ECO:0000256" key="7">
    <source>
        <dbReference type="ARBA" id="ARBA00022840"/>
    </source>
</evidence>
<dbReference type="Gene3D" id="3.30.565.10">
    <property type="entry name" value="Histidine kinase-like ATPase, C-terminal domain"/>
    <property type="match status" value="1"/>
</dbReference>
<evidence type="ECO:0000259" key="11">
    <source>
        <dbReference type="Pfam" id="PF13796"/>
    </source>
</evidence>
<feature type="transmembrane region" description="Helical" evidence="9">
    <location>
        <begin position="60"/>
        <end position="80"/>
    </location>
</feature>
<dbReference type="InterPro" id="IPR036890">
    <property type="entry name" value="HATPase_C_sf"/>
</dbReference>
<dbReference type="Pfam" id="PF13796">
    <property type="entry name" value="Sensor"/>
    <property type="match status" value="1"/>
</dbReference>
<gene>
    <name evidence="12" type="ORF">U6N30_19175</name>
</gene>
<proteinExistence type="predicted"/>
<dbReference type="Pfam" id="PF07730">
    <property type="entry name" value="HisKA_3"/>
    <property type="match status" value="1"/>
</dbReference>
<evidence type="ECO:0000256" key="1">
    <source>
        <dbReference type="ARBA" id="ARBA00000085"/>
    </source>
</evidence>
<dbReference type="EC" id="2.7.13.3" evidence="2"/>
<dbReference type="RefSeq" id="WP_324273515.1">
    <property type="nucleotide sequence ID" value="NZ_CP141261.1"/>
</dbReference>
<dbReference type="InterPro" id="IPR050482">
    <property type="entry name" value="Sensor_HK_TwoCompSys"/>
</dbReference>
<dbReference type="Proteomes" id="UP001324287">
    <property type="component" value="Chromosome"/>
</dbReference>
<keyword evidence="9" id="KW-0472">Membrane</keyword>
<evidence type="ECO:0000256" key="4">
    <source>
        <dbReference type="ARBA" id="ARBA00022679"/>
    </source>
</evidence>
<keyword evidence="7" id="KW-0067">ATP-binding</keyword>
<keyword evidence="4" id="KW-0808">Transferase</keyword>
<keyword evidence="6" id="KW-0418">Kinase</keyword>
<dbReference type="EMBL" id="CP141261">
    <property type="protein sequence ID" value="WRL62160.1"/>
    <property type="molecule type" value="Genomic_DNA"/>
</dbReference>
<dbReference type="SUPFAM" id="SSF55874">
    <property type="entry name" value="ATPase domain of HSP90 chaperone/DNA topoisomerase II/histidine kinase"/>
    <property type="match status" value="1"/>
</dbReference>
<dbReference type="InterPro" id="IPR011712">
    <property type="entry name" value="Sig_transdc_His_kin_sub3_dim/P"/>
</dbReference>
<keyword evidence="8" id="KW-0902">Two-component regulatory system</keyword>
<feature type="domain" description="Signal transduction histidine kinase subgroup 3 dimerisation and phosphoacceptor" evidence="10">
    <location>
        <begin position="216"/>
        <end position="286"/>
    </location>
</feature>
<comment type="catalytic activity">
    <reaction evidence="1">
        <text>ATP + protein L-histidine = ADP + protein N-phospho-L-histidine.</text>
        <dbReference type="EC" id="2.7.13.3"/>
    </reaction>
</comment>
<evidence type="ECO:0000256" key="9">
    <source>
        <dbReference type="SAM" id="Phobius"/>
    </source>
</evidence>
<reference evidence="12 13" key="1">
    <citation type="submission" date="2023-12" db="EMBL/GenBank/DDBJ databases">
        <title>Blastococcus brunescens sp. nov., an actonobacterium isolated from sandstone collected in sahara desert.</title>
        <authorList>
            <person name="Gtari M."/>
            <person name="Ghodhbane F."/>
        </authorList>
    </citation>
    <scope>NUCLEOTIDE SEQUENCE [LARGE SCALE GENOMIC DNA]</scope>
    <source>
        <strain evidence="12 13">BMG 8361</strain>
    </source>
</reference>
<keyword evidence="9" id="KW-1133">Transmembrane helix</keyword>
<evidence type="ECO:0000313" key="12">
    <source>
        <dbReference type="EMBL" id="WRL62160.1"/>
    </source>
</evidence>
<feature type="domain" description="Putative sensor" evidence="11">
    <location>
        <begin position="35"/>
        <end position="195"/>
    </location>
</feature>
<protein>
    <recommendedName>
        <fullName evidence="2">histidine kinase</fullName>
        <ecNumber evidence="2">2.7.13.3</ecNumber>
    </recommendedName>
</protein>
<keyword evidence="13" id="KW-1185">Reference proteome</keyword>
<evidence type="ECO:0000313" key="13">
    <source>
        <dbReference type="Proteomes" id="UP001324287"/>
    </source>
</evidence>
<evidence type="ECO:0000256" key="5">
    <source>
        <dbReference type="ARBA" id="ARBA00022741"/>
    </source>
</evidence>
<feature type="transmembrane region" description="Helical" evidence="9">
    <location>
        <begin position="131"/>
        <end position="153"/>
    </location>
</feature>
<accession>A0ABZ1AUA1</accession>
<name>A0ABZ1AUA1_9ACTN</name>
<evidence type="ECO:0000256" key="8">
    <source>
        <dbReference type="ARBA" id="ARBA00023012"/>
    </source>
</evidence>
<sequence length="427" mass="44548">MPPTTTFPSSAGEIALRVRAVLAAARPGWPGRALYALASLPLGALYLALFFGLFGSVVAVIYGVGVLLIILVLALTRGFAGLERRLVRTLLDVDVPAGGRVLDQRGVVRRFNRLVLGSDTWRALGWLGARVLMGAATLATLFFGSVGLAALVWGAEWNALTALPLLALMAADVVVTLVVLELLVRLAGAVAPRLLGTAPEEQIAALQQTSRRLADRNKLARDLHDTIGHALTASLLQAAAARRTLTPADDRPLQPDFARQALGHIETNTRAALAELDRVLTVLRAEDGGHDPAPFSAPSLDDLEDLLAGLRDGGLPVALVVDGDVDDVPPGVQELAYRVVQEGTTNVLRHAGTPLTVAQVVRSGDTLVVRVCNERASQLDSRPGPGGGRGLAGLRERTAAAGGTLAAEPTPSGGYELCATLPLSGAA</sequence>
<dbReference type="PANTHER" id="PTHR24421">
    <property type="entry name" value="NITRATE/NITRITE SENSOR PROTEIN NARX-RELATED"/>
    <property type="match status" value="1"/>
</dbReference>
<keyword evidence="3" id="KW-0597">Phosphoprotein</keyword>
<feature type="transmembrane region" description="Helical" evidence="9">
    <location>
        <begin position="33"/>
        <end position="54"/>
    </location>
</feature>
<organism evidence="12 13">
    <name type="scientific">Blastococcus brunescens</name>
    <dbReference type="NCBI Taxonomy" id="1564165"/>
    <lineage>
        <taxon>Bacteria</taxon>
        <taxon>Bacillati</taxon>
        <taxon>Actinomycetota</taxon>
        <taxon>Actinomycetes</taxon>
        <taxon>Geodermatophilales</taxon>
        <taxon>Geodermatophilaceae</taxon>
        <taxon>Blastococcus</taxon>
    </lineage>
</organism>
<dbReference type="Gene3D" id="1.20.5.1930">
    <property type="match status" value="1"/>
</dbReference>
<dbReference type="PANTHER" id="PTHR24421:SF10">
    <property type="entry name" value="NITRATE_NITRITE SENSOR PROTEIN NARQ"/>
    <property type="match status" value="1"/>
</dbReference>
<evidence type="ECO:0000256" key="6">
    <source>
        <dbReference type="ARBA" id="ARBA00022777"/>
    </source>
</evidence>
<evidence type="ECO:0000256" key="2">
    <source>
        <dbReference type="ARBA" id="ARBA00012438"/>
    </source>
</evidence>
<evidence type="ECO:0000256" key="3">
    <source>
        <dbReference type="ARBA" id="ARBA00022553"/>
    </source>
</evidence>